<dbReference type="SUPFAM" id="SSF48726">
    <property type="entry name" value="Immunoglobulin"/>
    <property type="match status" value="1"/>
</dbReference>
<evidence type="ECO:0000256" key="5">
    <source>
        <dbReference type="SAM" id="Phobius"/>
    </source>
</evidence>
<comment type="subcellular location">
    <subcellularLocation>
        <location evidence="1">Virion membrane</location>
        <topology evidence="1">Single-pass type I membrane protein</topology>
    </subcellularLocation>
</comment>
<dbReference type="Proteomes" id="UP000134119">
    <property type="component" value="Genome"/>
</dbReference>
<feature type="compositionally biased region" description="Polar residues" evidence="4">
    <location>
        <begin position="318"/>
        <end position="327"/>
    </location>
</feature>
<feature type="compositionally biased region" description="Low complexity" evidence="4">
    <location>
        <begin position="328"/>
        <end position="339"/>
    </location>
</feature>
<keyword evidence="2" id="KW-0946">Virion</keyword>
<feature type="compositionally biased region" description="Acidic residues" evidence="4">
    <location>
        <begin position="441"/>
        <end position="456"/>
    </location>
</feature>
<dbReference type="GO" id="GO:0019031">
    <property type="term" value="C:viral envelope"/>
    <property type="evidence" value="ECO:0007669"/>
    <property type="project" value="UniProtKB-KW"/>
</dbReference>
<evidence type="ECO:0000256" key="2">
    <source>
        <dbReference type="ARBA" id="ARBA00022844"/>
    </source>
</evidence>
<gene>
    <name evidence="7" type="primary">US4</name>
</gene>
<evidence type="ECO:0000256" key="3">
    <source>
        <dbReference type="ARBA" id="ARBA00022879"/>
    </source>
</evidence>
<feature type="region of interest" description="Disordered" evidence="4">
    <location>
        <begin position="190"/>
        <end position="221"/>
    </location>
</feature>
<feature type="transmembrane region" description="Helical" evidence="5">
    <location>
        <begin position="551"/>
        <end position="572"/>
    </location>
</feature>
<dbReference type="EMBL" id="KJ566591">
    <property type="protein sequence ID" value="AIA09557.1"/>
    <property type="molecule type" value="Genomic_DNA"/>
</dbReference>
<accession>A0A059WDE1</accession>
<keyword evidence="5" id="KW-1133">Transmembrane helix</keyword>
<dbReference type="InterPro" id="IPR036179">
    <property type="entry name" value="Ig-like_dom_sf"/>
</dbReference>
<feature type="compositionally biased region" description="Low complexity" evidence="4">
    <location>
        <begin position="346"/>
        <end position="358"/>
    </location>
</feature>
<sequence length="597" mass="60914">MRRLVSRLSLLAAVVVCLCPGPGGAGPRPPAAPPAARDPAYCYAVPRLDDVGPAGPAPPVADVDRHPVVPHRSLARSYSRCGLALLVPPIRRFRGTDGGAFAARVAYYRVGPGGCRRPIALRWYGGCRGGTPPSPSTCGRYSHTYHNGSPPMAHALVNASLLVPVGGSRAAAYDYEILVGDRLHVGRLTVGVAPGGPRSPPDRAPRQDDRGPGGPAPCRPVAPAAPLWRSIPAAWIVAANPLFDGPEGRRCVSPGNPAEPQDMAYVSAAPQSLLVGLAGYLFALGGRDRACEPPATEPPASAAERSARVRLARGLLSVTTEGTESGHTSAPTAAPSSAALAVTNHTETATEGATPPAESSAANGTGPGENGTGEESEATPATPTTTPTAPAAPTAPAGNDTEAAGTEPVPSDDTTPADAFTPRLEILTARPGGEGGTEGGAGEEDGGEDDEAEGAGDGELPPAEYPPPATGDAGPGTDDGAGPRPGGRPDSHPYSPTPRRPASRLPPPYLGPLTLRPPSPPAEPTPPSPSPTEAPHTPLFPFLTASPGLDFIFLLSMAAHALAFVVITVMVLRPCRPRARAPSQHRARYTRLATSHA</sequence>
<keyword evidence="5" id="KW-0472">Membrane</keyword>
<evidence type="ECO:0000313" key="8">
    <source>
        <dbReference type="Proteomes" id="UP000134119"/>
    </source>
</evidence>
<organismHost>
    <name type="scientific">Macaca nemestrina</name>
    <name type="common">Pig-tailed macaque</name>
    <dbReference type="NCBI Taxonomy" id="9545"/>
</organismHost>
<keyword evidence="3 7" id="KW-0261">Viral envelope protein</keyword>
<organismHost>
    <name type="scientific">Macaca fascicularis</name>
    <name type="common">Crab-eating macaque</name>
    <name type="synonym">Cynomolgus monkey</name>
    <dbReference type="NCBI Taxonomy" id="9541"/>
</organismHost>
<evidence type="ECO:0000313" key="7">
    <source>
        <dbReference type="EMBL" id="AIA09557.1"/>
    </source>
</evidence>
<organismHost>
    <name type="scientific">Macaca leonina</name>
    <name type="common">Northern pig-tailed macaque</name>
    <name type="synonym">Macaca nemestrina leonina</name>
    <dbReference type="NCBI Taxonomy" id="90387"/>
</organismHost>
<dbReference type="GO" id="GO:0055036">
    <property type="term" value="C:virion membrane"/>
    <property type="evidence" value="ECO:0007669"/>
    <property type="project" value="UniProtKB-SubCell"/>
</dbReference>
<proteinExistence type="predicted"/>
<organism evidence="7 8">
    <name type="scientific">Cercopithecine herpesvirus 1</name>
    <name type="common">CeHV-1</name>
    <name type="synonym">Simian herpes B virus</name>
    <dbReference type="NCBI Taxonomy" id="10325"/>
    <lineage>
        <taxon>Viruses</taxon>
        <taxon>Duplodnaviria</taxon>
        <taxon>Heunggongvirae</taxon>
        <taxon>Peploviricota</taxon>
        <taxon>Herviviricetes</taxon>
        <taxon>Herpesvirales</taxon>
        <taxon>Orthoherpesviridae</taxon>
        <taxon>Alphaherpesvirinae</taxon>
        <taxon>Simplexvirus</taxon>
        <taxon>Simplexvirus macacinealpha1</taxon>
    </lineage>
</organism>
<protein>
    <submittedName>
        <fullName evidence="7">Envelope glycoprotein G</fullName>
    </submittedName>
</protein>
<evidence type="ECO:0000256" key="4">
    <source>
        <dbReference type="SAM" id="MobiDB-lite"/>
    </source>
</evidence>
<feature type="compositionally biased region" description="Gly residues" evidence="4">
    <location>
        <begin position="473"/>
        <end position="485"/>
    </location>
</feature>
<feature type="compositionally biased region" description="Pro residues" evidence="4">
    <location>
        <begin position="495"/>
        <end position="532"/>
    </location>
</feature>
<dbReference type="Pfam" id="PF01537">
    <property type="entry name" value="Herpes_glycop_D"/>
    <property type="match status" value="1"/>
</dbReference>
<organismHost>
    <name type="scientific">Macaca mulatta</name>
    <name type="common">Rhesus macaque</name>
    <dbReference type="NCBI Taxonomy" id="9544"/>
</organismHost>
<organismHost>
    <name type="scientific">Homo sapiens</name>
    <name type="common">Human</name>
    <dbReference type="NCBI Taxonomy" id="9606"/>
</organismHost>
<feature type="compositionally biased region" description="Low complexity" evidence="4">
    <location>
        <begin position="378"/>
        <end position="397"/>
    </location>
</feature>
<keyword evidence="5" id="KW-0812">Transmembrane</keyword>
<feature type="region of interest" description="Disordered" evidence="4">
    <location>
        <begin position="318"/>
        <end position="536"/>
    </location>
</feature>
<evidence type="ECO:0000256" key="1">
    <source>
        <dbReference type="ARBA" id="ARBA00004563"/>
    </source>
</evidence>
<evidence type="ECO:0000259" key="6">
    <source>
        <dbReference type="Pfam" id="PF01537"/>
    </source>
</evidence>
<dbReference type="InterPro" id="IPR002896">
    <property type="entry name" value="Herpes_glycop_dom"/>
</dbReference>
<reference evidence="7 8" key="1">
    <citation type="journal article" date="2014" name="Arch. Virol.">
        <title>Genome sequence of a pathogenic isolate of monkey B virus (species Macacine herpesvirus 1).</title>
        <authorList>
            <person name="Ohsawa K."/>
            <person name="Black D."/>
            <person name="Ohsawa M."/>
            <person name="Eberle R."/>
        </authorList>
    </citation>
    <scope>NUCLEOTIDE SEQUENCE [LARGE SCALE GENOMIC DNA]</scope>
    <source>
        <strain evidence="7">E90-136</strain>
    </source>
</reference>
<dbReference type="GO" id="GO:0016020">
    <property type="term" value="C:membrane"/>
    <property type="evidence" value="ECO:0007669"/>
    <property type="project" value="InterPro"/>
</dbReference>
<name>A0A059WDE1_CHV1</name>
<feature type="region of interest" description="Disordered" evidence="4">
    <location>
        <begin position="578"/>
        <end position="597"/>
    </location>
</feature>
<feature type="compositionally biased region" description="Basic and acidic residues" evidence="4">
    <location>
        <begin position="200"/>
        <end position="211"/>
    </location>
</feature>
<feature type="domain" description="Herpesvirus glycoprotein D/GG/GX" evidence="6">
    <location>
        <begin position="76"/>
        <end position="190"/>
    </location>
</feature>
<feature type="compositionally biased region" description="Basic residues" evidence="4">
    <location>
        <begin position="578"/>
        <end position="589"/>
    </location>
</feature>